<evidence type="ECO:0000256" key="1">
    <source>
        <dbReference type="ARBA" id="ARBA00001947"/>
    </source>
</evidence>
<dbReference type="InterPro" id="IPR011032">
    <property type="entry name" value="GroES-like_sf"/>
</dbReference>
<evidence type="ECO:0000259" key="6">
    <source>
        <dbReference type="Pfam" id="PF00107"/>
    </source>
</evidence>
<comment type="cofactor">
    <cofactor evidence="1 5">
        <name>Zn(2+)</name>
        <dbReference type="ChEBI" id="CHEBI:29105"/>
    </cofactor>
</comment>
<keyword evidence="3 5" id="KW-0862">Zinc</keyword>
<dbReference type="PROSITE" id="PS00059">
    <property type="entry name" value="ADH_ZINC"/>
    <property type="match status" value="1"/>
</dbReference>
<proteinExistence type="inferred from homology"/>
<dbReference type="AlphaFoldDB" id="A0A6H2DJV8"/>
<dbReference type="PANTHER" id="PTHR42813:SF7">
    <property type="entry name" value="ALCOHOL DEHYDROGENASE (ZN-DEPENDENT)-RELATED"/>
    <property type="match status" value="1"/>
</dbReference>
<gene>
    <name evidence="8" type="ORF">HF685_06455</name>
</gene>
<protein>
    <submittedName>
        <fullName evidence="8">Alcohol dehydrogenase catalytic domain-containing protein</fullName>
    </submittedName>
</protein>
<name>A0A6H2DJV8_9SPHN</name>
<evidence type="ECO:0000259" key="7">
    <source>
        <dbReference type="Pfam" id="PF08240"/>
    </source>
</evidence>
<dbReference type="SUPFAM" id="SSF51735">
    <property type="entry name" value="NAD(P)-binding Rossmann-fold domains"/>
    <property type="match status" value="1"/>
</dbReference>
<dbReference type="GO" id="GO:0008270">
    <property type="term" value="F:zinc ion binding"/>
    <property type="evidence" value="ECO:0007669"/>
    <property type="project" value="InterPro"/>
</dbReference>
<dbReference type="SUPFAM" id="SSF50129">
    <property type="entry name" value="GroES-like"/>
    <property type="match status" value="1"/>
</dbReference>
<dbReference type="RefSeq" id="WP_168818804.1">
    <property type="nucleotide sequence ID" value="NZ_CP051217.1"/>
</dbReference>
<comment type="similarity">
    <text evidence="5">Belongs to the zinc-containing alcohol dehydrogenase family.</text>
</comment>
<dbReference type="GO" id="GO:0016491">
    <property type="term" value="F:oxidoreductase activity"/>
    <property type="evidence" value="ECO:0007669"/>
    <property type="project" value="UniProtKB-KW"/>
</dbReference>
<keyword evidence="9" id="KW-1185">Reference proteome</keyword>
<dbReference type="EMBL" id="CP051217">
    <property type="protein sequence ID" value="QJB68962.1"/>
    <property type="molecule type" value="Genomic_DNA"/>
</dbReference>
<dbReference type="PANTHER" id="PTHR42813">
    <property type="entry name" value="ZINC-TYPE ALCOHOL DEHYDROGENASE-LIKE"/>
    <property type="match status" value="1"/>
</dbReference>
<dbReference type="InterPro" id="IPR013149">
    <property type="entry name" value="ADH-like_C"/>
</dbReference>
<dbReference type="Proteomes" id="UP000501600">
    <property type="component" value="Chromosome"/>
</dbReference>
<evidence type="ECO:0000256" key="5">
    <source>
        <dbReference type="RuleBase" id="RU361277"/>
    </source>
</evidence>
<evidence type="ECO:0000256" key="2">
    <source>
        <dbReference type="ARBA" id="ARBA00022723"/>
    </source>
</evidence>
<dbReference type="Pfam" id="PF00107">
    <property type="entry name" value="ADH_zinc_N"/>
    <property type="match status" value="1"/>
</dbReference>
<evidence type="ECO:0000313" key="8">
    <source>
        <dbReference type="EMBL" id="QJB68962.1"/>
    </source>
</evidence>
<accession>A0A6H2DJV8</accession>
<dbReference type="InterPro" id="IPR002328">
    <property type="entry name" value="ADH_Zn_CS"/>
</dbReference>
<evidence type="ECO:0000256" key="3">
    <source>
        <dbReference type="ARBA" id="ARBA00022833"/>
    </source>
</evidence>
<keyword evidence="4" id="KW-0560">Oxidoreductase</keyword>
<dbReference type="InterPro" id="IPR013154">
    <property type="entry name" value="ADH-like_N"/>
</dbReference>
<evidence type="ECO:0000256" key="4">
    <source>
        <dbReference type="ARBA" id="ARBA00023002"/>
    </source>
</evidence>
<organism evidence="8 9">
    <name type="scientific">Parasphingorhabdus halotolerans</name>
    <dbReference type="NCBI Taxonomy" id="2725558"/>
    <lineage>
        <taxon>Bacteria</taxon>
        <taxon>Pseudomonadati</taxon>
        <taxon>Pseudomonadota</taxon>
        <taxon>Alphaproteobacteria</taxon>
        <taxon>Sphingomonadales</taxon>
        <taxon>Sphingomonadaceae</taxon>
        <taxon>Parasphingorhabdus</taxon>
    </lineage>
</organism>
<feature type="domain" description="Alcohol dehydrogenase-like C-terminal" evidence="6">
    <location>
        <begin position="193"/>
        <end position="311"/>
    </location>
</feature>
<dbReference type="Pfam" id="PF08240">
    <property type="entry name" value="ADH_N"/>
    <property type="match status" value="1"/>
</dbReference>
<dbReference type="Gene3D" id="3.90.180.10">
    <property type="entry name" value="Medium-chain alcohol dehydrogenases, catalytic domain"/>
    <property type="match status" value="1"/>
</dbReference>
<reference evidence="8 9" key="1">
    <citation type="submission" date="2020-04" db="EMBL/GenBank/DDBJ databases">
        <title>Genome sequence for Sphingorhabdus sp. strain M1.</title>
        <authorList>
            <person name="Park S.-J."/>
        </authorList>
    </citation>
    <scope>NUCLEOTIDE SEQUENCE [LARGE SCALE GENOMIC DNA]</scope>
    <source>
        <strain evidence="8 9">JK6</strain>
    </source>
</reference>
<sequence length="349" mass="37363">MISTTMQQLTFVAANHLEWREVTAPKIQNRGQAIVKPLAVTRCDLDLYIANGLVPMKNEPFAFGHEIAGEVVEIGDDVTSFSIGDRVIVPFQINCGTCKYCRRGLTNGCTSVPPFSAYGLAQSSGTEWGGGLSDYVLVPYAEAMLVKIPQQVSLTVAAAISDNASDGYRTVAEPLKKWPNAEVLIVGGLAQSVGLFAVQAAIALGSSRVVYTDFDKARVAHAKSLGAEVLERTYTAEMPLDGQFPVVVDASNIPAGLIYALLSTAPCGYCTGISASGRTMDNLPIASMYMKGITYEISRVHARAEIETVLQSCCDGHIDHGHIITTHVPFSQAQDVMTDPDIKIVFEAG</sequence>
<feature type="domain" description="Alcohol dehydrogenase-like N-terminal" evidence="7">
    <location>
        <begin position="30"/>
        <end position="149"/>
    </location>
</feature>
<evidence type="ECO:0000313" key="9">
    <source>
        <dbReference type="Proteomes" id="UP000501600"/>
    </source>
</evidence>
<dbReference type="KEGG" id="phao:HF685_06455"/>
<dbReference type="InterPro" id="IPR036291">
    <property type="entry name" value="NAD(P)-bd_dom_sf"/>
</dbReference>
<keyword evidence="2 5" id="KW-0479">Metal-binding</keyword>